<keyword evidence="1" id="KW-0732">Signal</keyword>
<accession>A0A3T0N5T8</accession>
<gene>
    <name evidence="2" type="ORF">EBB79_16950</name>
</gene>
<evidence type="ECO:0000256" key="1">
    <source>
        <dbReference type="SAM" id="SignalP"/>
    </source>
</evidence>
<dbReference type="InterPro" id="IPR029045">
    <property type="entry name" value="ClpP/crotonase-like_dom_sf"/>
</dbReference>
<dbReference type="Proteomes" id="UP000283063">
    <property type="component" value="Chromosome"/>
</dbReference>
<evidence type="ECO:0000313" key="2">
    <source>
        <dbReference type="EMBL" id="AZV79396.1"/>
    </source>
</evidence>
<dbReference type="KEGG" id="sedi:EBB79_16950"/>
<protein>
    <submittedName>
        <fullName evidence="2">Uncharacterized protein</fullName>
    </submittedName>
</protein>
<evidence type="ECO:0000313" key="3">
    <source>
        <dbReference type="Proteomes" id="UP000283063"/>
    </source>
</evidence>
<reference evidence="2 3" key="1">
    <citation type="submission" date="2018-10" db="EMBL/GenBank/DDBJ databases">
        <title>Parasedimentitalea marina sp. nov., a psychrophilic bacterium isolated from deep seawater of the New Britain Trench.</title>
        <authorList>
            <person name="Cao J."/>
        </authorList>
    </citation>
    <scope>NUCLEOTIDE SEQUENCE [LARGE SCALE GENOMIC DNA]</scope>
    <source>
        <strain evidence="2 3">W43</strain>
    </source>
</reference>
<feature type="chain" id="PRO_5019301761" evidence="1">
    <location>
        <begin position="20"/>
        <end position="216"/>
    </location>
</feature>
<proteinExistence type="predicted"/>
<dbReference type="RefSeq" id="WP_127749951.1">
    <property type="nucleotide sequence ID" value="NZ_CP033219.1"/>
</dbReference>
<keyword evidence="3" id="KW-1185">Reference proteome</keyword>
<dbReference type="AlphaFoldDB" id="A0A3T0N5T8"/>
<sequence length="216" mass="24170">MFRILLAGLMCVMALPLAAKEPLPKKFSLDGQVLIYDTEAEALGEEAEMTVDDVDVLRNLLSKHPDVTELQLNSIGGSVYAGEEMAWIVIDYGLNTTVSGECISACVDLFLAGNRRRMMLGSKMGFHQRQWSPKSVKNYYESWSDDEGWESPFDFASWIYEDTQSEIYEHLTYLIERGVDAGFAIETLRVGPGGEWYPSRLKLIAAGVLRENPDGT</sequence>
<dbReference type="OrthoDB" id="5936191at2"/>
<dbReference type="SUPFAM" id="SSF52096">
    <property type="entry name" value="ClpP/crotonase"/>
    <property type="match status" value="1"/>
</dbReference>
<name>A0A3T0N5T8_9RHOB</name>
<organism evidence="2 3">
    <name type="scientific">Parasedimentitalea marina</name>
    <dbReference type="NCBI Taxonomy" id="2483033"/>
    <lineage>
        <taxon>Bacteria</taxon>
        <taxon>Pseudomonadati</taxon>
        <taxon>Pseudomonadota</taxon>
        <taxon>Alphaproteobacteria</taxon>
        <taxon>Rhodobacterales</taxon>
        <taxon>Paracoccaceae</taxon>
        <taxon>Parasedimentitalea</taxon>
    </lineage>
</organism>
<feature type="signal peptide" evidence="1">
    <location>
        <begin position="1"/>
        <end position="19"/>
    </location>
</feature>
<dbReference type="Gene3D" id="3.90.226.10">
    <property type="entry name" value="2-enoyl-CoA Hydratase, Chain A, domain 1"/>
    <property type="match status" value="1"/>
</dbReference>
<dbReference type="EMBL" id="CP033219">
    <property type="protein sequence ID" value="AZV79396.1"/>
    <property type="molecule type" value="Genomic_DNA"/>
</dbReference>